<dbReference type="SUPFAM" id="SSF46689">
    <property type="entry name" value="Homeodomain-like"/>
    <property type="match status" value="1"/>
</dbReference>
<dbReference type="AlphaFoldDB" id="A0A7J7DY95"/>
<feature type="compositionally biased region" description="Basic residues" evidence="1">
    <location>
        <begin position="185"/>
        <end position="195"/>
    </location>
</feature>
<dbReference type="Gene3D" id="1.10.10.60">
    <property type="entry name" value="Homeodomain-like"/>
    <property type="match status" value="2"/>
</dbReference>
<dbReference type="Pfam" id="PF13921">
    <property type="entry name" value="Myb_DNA-bind_6"/>
    <property type="match status" value="1"/>
</dbReference>
<keyword evidence="3" id="KW-0238">DNA-binding</keyword>
<feature type="compositionally biased region" description="Basic and acidic residues" evidence="1">
    <location>
        <begin position="1"/>
        <end position="13"/>
    </location>
</feature>
<accession>A0A7J7DY95</accession>
<dbReference type="Proteomes" id="UP000593562">
    <property type="component" value="Unassembled WGS sequence"/>
</dbReference>
<feature type="domain" description="Myb-like" evidence="2">
    <location>
        <begin position="529"/>
        <end position="582"/>
    </location>
</feature>
<protein>
    <submittedName>
        <fullName evidence="3">DNA-binding protein REB1-like</fullName>
    </submittedName>
</protein>
<feature type="region of interest" description="Disordered" evidence="1">
    <location>
        <begin position="245"/>
        <end position="345"/>
    </location>
</feature>
<feature type="compositionally biased region" description="Basic and acidic residues" evidence="1">
    <location>
        <begin position="305"/>
        <end position="319"/>
    </location>
</feature>
<feature type="domain" description="Myb-like" evidence="2">
    <location>
        <begin position="459"/>
        <end position="527"/>
    </location>
</feature>
<feature type="domain" description="Myb-like" evidence="2">
    <location>
        <begin position="414"/>
        <end position="458"/>
    </location>
</feature>
<evidence type="ECO:0000313" key="3">
    <source>
        <dbReference type="EMBL" id="KAF5751360.1"/>
    </source>
</evidence>
<evidence type="ECO:0000313" key="4">
    <source>
        <dbReference type="Proteomes" id="UP000593562"/>
    </source>
</evidence>
<name>A0A7J7DY95_TRIWF</name>
<dbReference type="SMART" id="SM00717">
    <property type="entry name" value="SANT"/>
    <property type="match status" value="3"/>
</dbReference>
<feature type="region of interest" description="Disordered" evidence="1">
    <location>
        <begin position="99"/>
        <end position="218"/>
    </location>
</feature>
<evidence type="ECO:0000256" key="1">
    <source>
        <dbReference type="SAM" id="MobiDB-lite"/>
    </source>
</evidence>
<feature type="compositionally biased region" description="Basic and acidic residues" evidence="1">
    <location>
        <begin position="74"/>
        <end position="87"/>
    </location>
</feature>
<dbReference type="FunCoup" id="A0A7J7DY95">
    <property type="interactions" value="153"/>
</dbReference>
<dbReference type="InterPro" id="IPR009057">
    <property type="entry name" value="Homeodomain-like_sf"/>
</dbReference>
<feature type="compositionally biased region" description="Basic residues" evidence="1">
    <location>
        <begin position="252"/>
        <end position="262"/>
    </location>
</feature>
<keyword evidence="4" id="KW-1185">Reference proteome</keyword>
<feature type="compositionally biased region" description="Basic and acidic residues" evidence="1">
    <location>
        <begin position="23"/>
        <end position="32"/>
    </location>
</feature>
<feature type="compositionally biased region" description="Basic and acidic residues" evidence="1">
    <location>
        <begin position="281"/>
        <end position="295"/>
    </location>
</feature>
<comment type="caution">
    <text evidence="3">The sequence shown here is derived from an EMBL/GenBank/DDBJ whole genome shotgun (WGS) entry which is preliminary data.</text>
</comment>
<dbReference type="EMBL" id="JAAARO010000002">
    <property type="protein sequence ID" value="KAF5751360.1"/>
    <property type="molecule type" value="Genomic_DNA"/>
</dbReference>
<feature type="region of interest" description="Disordered" evidence="1">
    <location>
        <begin position="1"/>
        <end position="87"/>
    </location>
</feature>
<feature type="compositionally biased region" description="Basic and acidic residues" evidence="1">
    <location>
        <begin position="99"/>
        <end position="108"/>
    </location>
</feature>
<feature type="compositionally biased region" description="Basic and acidic residues" evidence="1">
    <location>
        <begin position="164"/>
        <end position="184"/>
    </location>
</feature>
<dbReference type="OrthoDB" id="39591at2759"/>
<dbReference type="InterPro" id="IPR001005">
    <property type="entry name" value="SANT/Myb"/>
</dbReference>
<feature type="compositionally biased region" description="Basic and acidic residues" evidence="1">
    <location>
        <begin position="328"/>
        <end position="339"/>
    </location>
</feature>
<reference evidence="3 4" key="1">
    <citation type="journal article" date="2020" name="Nat. Commun.">
        <title>Genome of Tripterygium wilfordii and identification of cytochrome P450 involved in triptolide biosynthesis.</title>
        <authorList>
            <person name="Tu L."/>
            <person name="Su P."/>
            <person name="Zhang Z."/>
            <person name="Gao L."/>
            <person name="Wang J."/>
            <person name="Hu T."/>
            <person name="Zhou J."/>
            <person name="Zhang Y."/>
            <person name="Zhao Y."/>
            <person name="Liu Y."/>
            <person name="Song Y."/>
            <person name="Tong Y."/>
            <person name="Lu Y."/>
            <person name="Yang J."/>
            <person name="Xu C."/>
            <person name="Jia M."/>
            <person name="Peters R.J."/>
            <person name="Huang L."/>
            <person name="Gao W."/>
        </authorList>
    </citation>
    <scope>NUCLEOTIDE SEQUENCE [LARGE SCALE GENOMIC DNA]</scope>
    <source>
        <strain evidence="4">cv. XIE 37</strain>
        <tissue evidence="3">Leaf</tissue>
    </source>
</reference>
<feature type="compositionally biased region" description="Basic and acidic residues" evidence="1">
    <location>
        <begin position="115"/>
        <end position="144"/>
    </location>
</feature>
<sequence length="622" mass="72843">MGMEAGQKDRRSGNEGVFNMLEEPLKATDNRQAKNINVQKNDPVELEARKERKKKHRENKNKGSISATSSMIDDLERGRMDKIKGQKIHAKEEVLKVNTGEEAKMKKNTEKRKRDKDDDYSMERMTDGKEIVMNDGEERYQKQEKKLKRDKADGHIMDKNNFTDGERKKLLDGNIMEKTESSGKERKKKQKKRKNHDGALEALSQEISAEEPNEESKVVEQKEFLKHVGDTCLIKNVDRKIFADASNDNCYKKKMKKKQKKKKQEEEEKNKTQSMEIGSDEQGHEGVQRTRKDGDIIAPSKKSRSKDSTRRVSFNDHVEVFPLSDGPSNEKNDQEDGLVRGKRFSPQEDEMVKEAVFKYIKAHRLGKESVEMVLYCKSHPETRQCWKEIAAALPWRPHESIYYRAHTLFQRGEKRQWTPEEYETVRKFHEEHGSDWKRLAVDMEKHRIHVKDTWRSIKLRNTRKGHWSQDEYQNLFDLVIVDLHMKALQEKKSKHGMLRDNICWEAISDKLLTRASALCCMKWYDQLTSPMVAEGKWSDTDDYRLMTELNNLDACCMEEVDWDNLLEHRSGDVCRKRWGQMVKHLGAYGNKSFAEQVEVLSNQYCPDVLEPREIYESKPNVP</sequence>
<organism evidence="3 4">
    <name type="scientific">Tripterygium wilfordii</name>
    <name type="common">Thunder God vine</name>
    <dbReference type="NCBI Taxonomy" id="458696"/>
    <lineage>
        <taxon>Eukaryota</taxon>
        <taxon>Viridiplantae</taxon>
        <taxon>Streptophyta</taxon>
        <taxon>Embryophyta</taxon>
        <taxon>Tracheophyta</taxon>
        <taxon>Spermatophyta</taxon>
        <taxon>Magnoliopsida</taxon>
        <taxon>eudicotyledons</taxon>
        <taxon>Gunneridae</taxon>
        <taxon>Pentapetalae</taxon>
        <taxon>rosids</taxon>
        <taxon>fabids</taxon>
        <taxon>Celastrales</taxon>
        <taxon>Celastraceae</taxon>
        <taxon>Tripterygium</taxon>
    </lineage>
</organism>
<evidence type="ECO:0000259" key="2">
    <source>
        <dbReference type="PROSITE" id="PS50090"/>
    </source>
</evidence>
<dbReference type="PROSITE" id="PS50090">
    <property type="entry name" value="MYB_LIKE"/>
    <property type="match status" value="3"/>
</dbReference>
<dbReference type="PANTHER" id="PTHR47430">
    <property type="entry name" value="GB|AAC33480.1"/>
    <property type="match status" value="1"/>
</dbReference>
<proteinExistence type="predicted"/>
<dbReference type="GO" id="GO:0003677">
    <property type="term" value="F:DNA binding"/>
    <property type="evidence" value="ECO:0007669"/>
    <property type="project" value="UniProtKB-KW"/>
</dbReference>
<dbReference type="PANTHER" id="PTHR47430:SF4">
    <property type="entry name" value="GB|AAC33480.1"/>
    <property type="match status" value="1"/>
</dbReference>
<dbReference type="InParanoid" id="A0A7J7DY95"/>
<gene>
    <name evidence="3" type="ORF">HS088_TW02G00373</name>
</gene>